<sequence>MKSQNSCPVCRIGFTLEDITPLYPSNDLEMVNSISARLSQVNTIVVMADTNSESRRRMYDFKGVVIGIVLTMLCSVVFFVLFYEDV</sequence>
<feature type="transmembrane region" description="Helical" evidence="1">
    <location>
        <begin position="64"/>
        <end position="83"/>
    </location>
</feature>
<accession>T1H069</accession>
<evidence type="ECO:0000313" key="2">
    <source>
        <dbReference type="EnsemblMetazoa" id="MESCA009538-PA"/>
    </source>
</evidence>
<reference evidence="2" key="2">
    <citation type="submission" date="2015-06" db="UniProtKB">
        <authorList>
            <consortium name="EnsemblMetazoa"/>
        </authorList>
    </citation>
    <scope>IDENTIFICATION</scope>
</reference>
<evidence type="ECO:0000313" key="3">
    <source>
        <dbReference type="Proteomes" id="UP000015102"/>
    </source>
</evidence>
<dbReference type="EnsemblMetazoa" id="MESCA009538-RA">
    <property type="protein sequence ID" value="MESCA009538-PA"/>
    <property type="gene ID" value="MESCA009538"/>
</dbReference>
<keyword evidence="3" id="KW-1185">Reference proteome</keyword>
<dbReference type="Proteomes" id="UP000015102">
    <property type="component" value="Unassembled WGS sequence"/>
</dbReference>
<dbReference type="EMBL" id="CAQQ02018325">
    <property type="status" value="NOT_ANNOTATED_CDS"/>
    <property type="molecule type" value="Genomic_DNA"/>
</dbReference>
<protein>
    <submittedName>
        <fullName evidence="2">Uncharacterized protein</fullName>
    </submittedName>
</protein>
<name>T1H069_MEGSC</name>
<keyword evidence="1" id="KW-0472">Membrane</keyword>
<reference evidence="3" key="1">
    <citation type="submission" date="2013-02" db="EMBL/GenBank/DDBJ databases">
        <authorList>
            <person name="Hughes D."/>
        </authorList>
    </citation>
    <scope>NUCLEOTIDE SEQUENCE</scope>
    <source>
        <strain>Durham</strain>
        <strain evidence="3">NC isolate 2 -- Noor lab</strain>
    </source>
</reference>
<proteinExistence type="predicted"/>
<evidence type="ECO:0000256" key="1">
    <source>
        <dbReference type="SAM" id="Phobius"/>
    </source>
</evidence>
<dbReference type="EMBL" id="CAQQ02018324">
    <property type="status" value="NOT_ANNOTATED_CDS"/>
    <property type="molecule type" value="Genomic_DNA"/>
</dbReference>
<dbReference type="HOGENOM" id="CLU_2500491_0_0_1"/>
<keyword evidence="1" id="KW-1133">Transmembrane helix</keyword>
<keyword evidence="1" id="KW-0812">Transmembrane</keyword>
<organism evidence="2 3">
    <name type="scientific">Megaselia scalaris</name>
    <name type="common">Humpbacked fly</name>
    <name type="synonym">Phora scalaris</name>
    <dbReference type="NCBI Taxonomy" id="36166"/>
    <lineage>
        <taxon>Eukaryota</taxon>
        <taxon>Metazoa</taxon>
        <taxon>Ecdysozoa</taxon>
        <taxon>Arthropoda</taxon>
        <taxon>Hexapoda</taxon>
        <taxon>Insecta</taxon>
        <taxon>Pterygota</taxon>
        <taxon>Neoptera</taxon>
        <taxon>Endopterygota</taxon>
        <taxon>Diptera</taxon>
        <taxon>Brachycera</taxon>
        <taxon>Muscomorpha</taxon>
        <taxon>Platypezoidea</taxon>
        <taxon>Phoridae</taxon>
        <taxon>Megaseliini</taxon>
        <taxon>Megaselia</taxon>
    </lineage>
</organism>
<dbReference type="AlphaFoldDB" id="T1H069"/>